<evidence type="ECO:0000313" key="3">
    <source>
        <dbReference type="Proteomes" id="UP000837801"/>
    </source>
</evidence>
<evidence type="ECO:0000313" key="2">
    <source>
        <dbReference type="EMBL" id="CAH2354408.1"/>
    </source>
</evidence>
<proteinExistence type="predicted"/>
<protein>
    <recommendedName>
        <fullName evidence="1">ABM domain-containing protein</fullName>
    </recommendedName>
</protein>
<dbReference type="InterPro" id="IPR052936">
    <property type="entry name" value="Jasmonate_Hydroxylase-like"/>
</dbReference>
<gene>
    <name evidence="2" type="ORF">CLIB1423_16S02014</name>
</gene>
<dbReference type="Pfam" id="PF03992">
    <property type="entry name" value="ABM"/>
    <property type="match status" value="1"/>
</dbReference>
<dbReference type="Gene3D" id="3.30.70.100">
    <property type="match status" value="1"/>
</dbReference>
<dbReference type="Proteomes" id="UP000837801">
    <property type="component" value="Unassembled WGS sequence"/>
</dbReference>
<name>A0A9P0VZX9_9ASCO</name>
<dbReference type="EMBL" id="CAKXYY010000016">
    <property type="protein sequence ID" value="CAH2354408.1"/>
    <property type="molecule type" value="Genomic_DNA"/>
</dbReference>
<accession>A0A9P0VZX9</accession>
<dbReference type="PANTHER" id="PTHR37811:SF2">
    <property type="entry name" value="ABM DOMAIN-CONTAINING PROTEIN"/>
    <property type="match status" value="1"/>
</dbReference>
<dbReference type="AlphaFoldDB" id="A0A9P0VZX9"/>
<feature type="domain" description="ABM" evidence="1">
    <location>
        <begin position="27"/>
        <end position="84"/>
    </location>
</feature>
<evidence type="ECO:0000259" key="1">
    <source>
        <dbReference type="Pfam" id="PF03992"/>
    </source>
</evidence>
<dbReference type="SUPFAM" id="SSF54909">
    <property type="entry name" value="Dimeric alpha+beta barrel"/>
    <property type="match status" value="1"/>
</dbReference>
<dbReference type="InterPro" id="IPR011008">
    <property type="entry name" value="Dimeric_a/b-barrel"/>
</dbReference>
<dbReference type="OrthoDB" id="10263341at2759"/>
<keyword evidence="3" id="KW-1185">Reference proteome</keyword>
<dbReference type="InterPro" id="IPR007138">
    <property type="entry name" value="ABM_dom"/>
</dbReference>
<organism evidence="2 3">
    <name type="scientific">[Candida] railenensis</name>
    <dbReference type="NCBI Taxonomy" id="45579"/>
    <lineage>
        <taxon>Eukaryota</taxon>
        <taxon>Fungi</taxon>
        <taxon>Dikarya</taxon>
        <taxon>Ascomycota</taxon>
        <taxon>Saccharomycotina</taxon>
        <taxon>Pichiomycetes</taxon>
        <taxon>Debaryomycetaceae</taxon>
        <taxon>Kurtzmaniella</taxon>
    </lineage>
</organism>
<dbReference type="PANTHER" id="PTHR37811">
    <property type="entry name" value="BLL5343 PROTEIN"/>
    <property type="match status" value="1"/>
</dbReference>
<sequence length="108" mass="12419">MSFASTPKPPYYVVTFASQRSDSNPEEYNAIGEKLDSLAREQPGFLGVESTRDSSGFGITLSYWKDRQSIINWKQNADHLVAQQLGKERFYENFTTRIAKVEREYSLK</sequence>
<comment type="caution">
    <text evidence="2">The sequence shown here is derived from an EMBL/GenBank/DDBJ whole genome shotgun (WGS) entry which is preliminary data.</text>
</comment>
<reference evidence="2" key="1">
    <citation type="submission" date="2022-03" db="EMBL/GenBank/DDBJ databases">
        <authorList>
            <person name="Legras J.-L."/>
            <person name="Devillers H."/>
            <person name="Grondin C."/>
        </authorList>
    </citation>
    <scope>NUCLEOTIDE SEQUENCE</scope>
    <source>
        <strain evidence="2">CLIB 1423</strain>
    </source>
</reference>